<evidence type="ECO:0000256" key="8">
    <source>
        <dbReference type="ARBA" id="ARBA00023211"/>
    </source>
</evidence>
<dbReference type="Bgee" id="ENSMODG00000024616">
    <property type="expression patterns" value="Expressed in forelimb bud and 17 other cell types or tissues"/>
</dbReference>
<dbReference type="SMART" id="SM01209">
    <property type="entry name" value="GARS_A"/>
    <property type="match status" value="1"/>
</dbReference>
<dbReference type="InterPro" id="IPR013815">
    <property type="entry name" value="ATP_grasp_subdomain_1"/>
</dbReference>
<reference evidence="11" key="3">
    <citation type="submission" date="2025-09" db="UniProtKB">
        <authorList>
            <consortium name="Ensembl"/>
        </authorList>
    </citation>
    <scope>IDENTIFICATION</scope>
</reference>
<dbReference type="PROSITE" id="PS50975">
    <property type="entry name" value="ATP_GRASP"/>
    <property type="match status" value="1"/>
</dbReference>
<dbReference type="eggNOG" id="KOG0237">
    <property type="taxonomic scope" value="Eukaryota"/>
</dbReference>
<evidence type="ECO:0000256" key="7">
    <source>
        <dbReference type="ARBA" id="ARBA00022840"/>
    </source>
</evidence>
<dbReference type="GO" id="GO:0009113">
    <property type="term" value="P:purine nucleobase biosynthetic process"/>
    <property type="evidence" value="ECO:0007669"/>
    <property type="project" value="InterPro"/>
</dbReference>
<dbReference type="Gene3D" id="3.40.50.20">
    <property type="match status" value="1"/>
</dbReference>
<dbReference type="FunFam" id="3.40.50.20:FF:000006">
    <property type="entry name" value="Phosphoribosylamine--glycine ligase, chloroplastic"/>
    <property type="match status" value="1"/>
</dbReference>
<evidence type="ECO:0000256" key="2">
    <source>
        <dbReference type="ARBA" id="ARBA00013255"/>
    </source>
</evidence>
<protein>
    <recommendedName>
        <fullName evidence="2">phosphoribosylamine--glycine ligase</fullName>
        <ecNumber evidence="2">6.3.4.13</ecNumber>
    </recommendedName>
</protein>
<keyword evidence="6" id="KW-0658">Purine biosynthesis</keyword>
<dbReference type="InterPro" id="IPR011761">
    <property type="entry name" value="ATP-grasp"/>
</dbReference>
<dbReference type="Gene3D" id="3.30.470.20">
    <property type="entry name" value="ATP-grasp fold, B domain"/>
    <property type="match status" value="1"/>
</dbReference>
<dbReference type="AlphaFoldDB" id="F6PPL9"/>
<reference evidence="11 12" key="1">
    <citation type="journal article" date="2007" name="Nature">
        <title>Genome of the marsupial Monodelphis domestica reveals innovation in non-coding sequences.</title>
        <authorList>
            <person name="Mikkelsen T.S."/>
            <person name="Wakefield M.J."/>
            <person name="Aken B."/>
            <person name="Amemiya C.T."/>
            <person name="Chang J.L."/>
            <person name="Duke S."/>
            <person name="Garber M."/>
            <person name="Gentles A.J."/>
            <person name="Goodstadt L."/>
            <person name="Heger A."/>
            <person name="Jurka J."/>
            <person name="Kamal M."/>
            <person name="Mauceli E."/>
            <person name="Searle S.M."/>
            <person name="Sharpe T."/>
            <person name="Baker M.L."/>
            <person name="Batzer M.A."/>
            <person name="Benos P.V."/>
            <person name="Belov K."/>
            <person name="Clamp M."/>
            <person name="Cook A."/>
            <person name="Cuff J."/>
            <person name="Das R."/>
            <person name="Davidow L."/>
            <person name="Deakin J.E."/>
            <person name="Fazzari M.J."/>
            <person name="Glass J.L."/>
            <person name="Grabherr M."/>
            <person name="Greally J.M."/>
            <person name="Gu W."/>
            <person name="Hore T.A."/>
            <person name="Huttley G.A."/>
            <person name="Kleber M."/>
            <person name="Jirtle R.L."/>
            <person name="Koina E."/>
            <person name="Lee J.T."/>
            <person name="Mahony S."/>
            <person name="Marra M.A."/>
            <person name="Miller R.D."/>
            <person name="Nicholls R.D."/>
            <person name="Oda M."/>
            <person name="Papenfuss A.T."/>
            <person name="Parra Z.E."/>
            <person name="Pollock D.D."/>
            <person name="Ray D.A."/>
            <person name="Schein J.E."/>
            <person name="Speed T.P."/>
            <person name="Thompson K."/>
            <person name="VandeBerg J.L."/>
            <person name="Wade C.M."/>
            <person name="Walker J.A."/>
            <person name="Waters P.D."/>
            <person name="Webber C."/>
            <person name="Weidman J.R."/>
            <person name="Xie X."/>
            <person name="Zody M.C."/>
            <person name="Baldwin J."/>
            <person name="Abdouelleil A."/>
            <person name="Abdulkadir J."/>
            <person name="Abebe A."/>
            <person name="Abera B."/>
            <person name="Abreu J."/>
            <person name="Acer S.C."/>
            <person name="Aftuck L."/>
            <person name="Alexander A."/>
            <person name="An P."/>
            <person name="Anderson E."/>
            <person name="Anderson S."/>
            <person name="Arachi H."/>
            <person name="Azer M."/>
            <person name="Bachantsang P."/>
            <person name="Barry A."/>
            <person name="Bayul T."/>
            <person name="Berlin A."/>
            <person name="Bessette D."/>
            <person name="Bloom T."/>
            <person name="Bloom T."/>
            <person name="Boguslavskiy L."/>
            <person name="Bonnet C."/>
            <person name="Boukhgalter B."/>
            <person name="Bourzgui I."/>
            <person name="Brown A."/>
            <person name="Cahill P."/>
            <person name="Channer S."/>
            <person name="Cheshatsang Y."/>
            <person name="Chuda L."/>
            <person name="Citroen M."/>
            <person name="Collymore A."/>
            <person name="Cooke P."/>
            <person name="Costello M."/>
            <person name="D'Aco K."/>
            <person name="Daza R."/>
            <person name="De Haan G."/>
            <person name="DeGray S."/>
            <person name="DeMaso C."/>
            <person name="Dhargay N."/>
            <person name="Dooley K."/>
            <person name="Dooley E."/>
            <person name="Doricent M."/>
            <person name="Dorje P."/>
            <person name="Dorjee K."/>
            <person name="Dupes A."/>
            <person name="Elong R."/>
            <person name="Falk J."/>
            <person name="Farina A."/>
            <person name="Faro S."/>
            <person name="Ferguson D."/>
            <person name="Fisher S."/>
            <person name="Foley C.D."/>
            <person name="Franke A."/>
            <person name="Friedrich D."/>
            <person name="Gadbois L."/>
            <person name="Gearin G."/>
            <person name="Gearin C.R."/>
            <person name="Giannoukos G."/>
            <person name="Goode T."/>
            <person name="Graham J."/>
            <person name="Grandbois E."/>
            <person name="Grewal S."/>
            <person name="Gyaltsen K."/>
            <person name="Hafez N."/>
            <person name="Hagos B."/>
            <person name="Hall J."/>
            <person name="Henson C."/>
            <person name="Hollinger A."/>
            <person name="Honan T."/>
            <person name="Huard M.D."/>
            <person name="Hughes L."/>
            <person name="Hurhula B."/>
            <person name="Husby M.E."/>
            <person name="Kamat A."/>
            <person name="Kanga B."/>
            <person name="Kashin S."/>
            <person name="Khazanovich D."/>
            <person name="Kisner P."/>
            <person name="Lance K."/>
            <person name="Lara M."/>
            <person name="Lee W."/>
            <person name="Lennon N."/>
            <person name="Letendre F."/>
            <person name="LeVine R."/>
            <person name="Lipovsky A."/>
            <person name="Liu X."/>
            <person name="Liu J."/>
            <person name="Liu S."/>
            <person name="Lokyitsang T."/>
            <person name="Lokyitsang Y."/>
            <person name="Lubonja R."/>
            <person name="Lui A."/>
            <person name="MacDonald P."/>
            <person name="Magnisalis V."/>
            <person name="Maru K."/>
            <person name="Matthews C."/>
            <person name="McCusker W."/>
            <person name="McDonough S."/>
            <person name="Mehta T."/>
            <person name="Meldrim J."/>
            <person name="Meneus L."/>
            <person name="Mihai O."/>
            <person name="Mihalev A."/>
            <person name="Mihova T."/>
            <person name="Mittelman R."/>
            <person name="Mlenga V."/>
            <person name="Montmayeur A."/>
            <person name="Mulrain L."/>
            <person name="Navidi A."/>
            <person name="Naylor J."/>
            <person name="Negash T."/>
            <person name="Nguyen T."/>
            <person name="Nguyen N."/>
            <person name="Nicol R."/>
            <person name="Norbu C."/>
            <person name="Norbu N."/>
            <person name="Novod N."/>
            <person name="O'Neill B."/>
            <person name="Osman S."/>
            <person name="Markiewicz E."/>
            <person name="Oyono O.L."/>
            <person name="Patti C."/>
            <person name="Phunkhang P."/>
            <person name="Pierre F."/>
            <person name="Priest M."/>
            <person name="Raghuraman S."/>
            <person name="Rege F."/>
            <person name="Reyes R."/>
            <person name="Rise C."/>
            <person name="Rogov P."/>
            <person name="Ross K."/>
            <person name="Ryan E."/>
            <person name="Settipalli S."/>
            <person name="Shea T."/>
            <person name="Sherpa N."/>
            <person name="Shi L."/>
            <person name="Shih D."/>
            <person name="Sparrow T."/>
            <person name="Spaulding J."/>
            <person name="Stalker J."/>
            <person name="Stange-Thomann N."/>
            <person name="Stavropoulos S."/>
            <person name="Stone C."/>
            <person name="Strader C."/>
            <person name="Tesfaye S."/>
            <person name="Thomson T."/>
            <person name="Thoulutsang Y."/>
            <person name="Thoulutsang D."/>
            <person name="Topham K."/>
            <person name="Topping I."/>
            <person name="Tsamla T."/>
            <person name="Vassiliev H."/>
            <person name="Vo A."/>
            <person name="Wangchuk T."/>
            <person name="Wangdi T."/>
            <person name="Weiand M."/>
            <person name="Wilkinson J."/>
            <person name="Wilson A."/>
            <person name="Yadav S."/>
            <person name="Young G."/>
            <person name="Yu Q."/>
            <person name="Zembek L."/>
            <person name="Zhong D."/>
            <person name="Zimmer A."/>
            <person name="Zwirko Z."/>
            <person name="Jaffe D.B."/>
            <person name="Alvarez P."/>
            <person name="Brockman W."/>
            <person name="Butler J."/>
            <person name="Chin C."/>
            <person name="Gnerre S."/>
            <person name="MacCallum I."/>
            <person name="Graves J.A."/>
            <person name="Ponting C.P."/>
            <person name="Breen M."/>
            <person name="Samollow P.B."/>
            <person name="Lander E.S."/>
            <person name="Lindblad-Toh K."/>
        </authorList>
    </citation>
    <scope>NUCLEOTIDE SEQUENCE [LARGE SCALE GENOMIC DNA]</scope>
</reference>
<evidence type="ECO:0000259" key="10">
    <source>
        <dbReference type="PROSITE" id="PS50975"/>
    </source>
</evidence>
<evidence type="ECO:0000256" key="5">
    <source>
        <dbReference type="ARBA" id="ARBA00022741"/>
    </source>
</evidence>
<dbReference type="SUPFAM" id="SSF52440">
    <property type="entry name" value="PreATP-grasp domain"/>
    <property type="match status" value="1"/>
</dbReference>
<dbReference type="PANTHER" id="PTHR43472:SF1">
    <property type="entry name" value="PHOSPHORIBOSYLAMINE--GLYCINE LIGASE, CHLOROPLASTIC"/>
    <property type="match status" value="1"/>
</dbReference>
<keyword evidence="8" id="KW-0464">Manganese</keyword>
<keyword evidence="3" id="KW-0436">Ligase</keyword>
<organism evidence="11 12">
    <name type="scientific">Monodelphis domestica</name>
    <name type="common">Gray short-tailed opossum</name>
    <dbReference type="NCBI Taxonomy" id="13616"/>
    <lineage>
        <taxon>Eukaryota</taxon>
        <taxon>Metazoa</taxon>
        <taxon>Chordata</taxon>
        <taxon>Craniata</taxon>
        <taxon>Vertebrata</taxon>
        <taxon>Euteleostomi</taxon>
        <taxon>Mammalia</taxon>
        <taxon>Metatheria</taxon>
        <taxon>Didelphimorphia</taxon>
        <taxon>Didelphidae</taxon>
        <taxon>Monodelphis</taxon>
    </lineage>
</organism>
<evidence type="ECO:0000256" key="6">
    <source>
        <dbReference type="ARBA" id="ARBA00022755"/>
    </source>
</evidence>
<sequence length="340" mass="36558">MAVCVLVIGSGGREHTLAWKLAQSQHVRHVIVAPGNAGTANNEKISNSAVSVTDYTLLVQFCKDQKIELVVVGPEAPLAAGIVENLTSAGVKCFGHTGEAAQLESSKKFAKEFMDRHEILTAKWKAFTTPEEAFNFIMSADFPALVIKASGLAAGKGVIVASNKEEACKAIQEIMQDKAFGAAGDTVVIEEVLEGEEVSCLCFTDDHGPNMGGMGAYCPTPQVPMDLLLKIKNTILQRTVDGMWQEGIPYIGILYAGIMLTKNGPKVLEFNCRFGDPECKPTSEEDVAQRDSGISSGIAKVGGMLFFSPDSLRELQGVNLKIPPVLPIIRNHLGSRLLWL</sequence>
<evidence type="ECO:0000256" key="4">
    <source>
        <dbReference type="ARBA" id="ARBA00022723"/>
    </source>
</evidence>
<dbReference type="GeneTree" id="ENSGT00390000000292"/>
<reference evidence="11" key="2">
    <citation type="submission" date="2025-08" db="UniProtKB">
        <authorList>
            <consortium name="Ensembl"/>
        </authorList>
    </citation>
    <scope>IDENTIFICATION</scope>
</reference>
<dbReference type="FunFam" id="3.30.1490.20:FF:000006">
    <property type="entry name" value="phosphoribosylamine--glycine ligase, chloroplastic-like"/>
    <property type="match status" value="1"/>
</dbReference>
<dbReference type="Proteomes" id="UP000002280">
    <property type="component" value="Chromosome 8"/>
</dbReference>
<dbReference type="Pfam" id="PF02844">
    <property type="entry name" value="GARS_N"/>
    <property type="match status" value="1"/>
</dbReference>
<dbReference type="Ensembl" id="ENSMODT00000036467.2">
    <property type="protein sequence ID" value="ENSMODP00000034879.2"/>
    <property type="gene ID" value="ENSMODG00000024616.2"/>
</dbReference>
<comment type="pathway">
    <text evidence="1">Purine metabolism; IMP biosynthesis via de novo pathway; N(1)-(5-phospho-D-ribosyl)glycinamide from 5-phospho-alpha-D-ribose 1-diphosphate: step 2/2.</text>
</comment>
<dbReference type="PANTHER" id="PTHR43472">
    <property type="entry name" value="PHOSPHORIBOSYLAMINE--GLYCINE LIGASE"/>
    <property type="match status" value="1"/>
</dbReference>
<dbReference type="InterPro" id="IPR000115">
    <property type="entry name" value="PRibGlycinamide_synth"/>
</dbReference>
<dbReference type="OMA" id="HKRIFAG"/>
<keyword evidence="12" id="KW-1185">Reference proteome</keyword>
<feature type="domain" description="ATP-grasp" evidence="10">
    <location>
        <begin position="111"/>
        <end position="296"/>
    </location>
</feature>
<name>F6PPL9_MONDO</name>
<dbReference type="Gene3D" id="3.30.1490.20">
    <property type="entry name" value="ATP-grasp fold, A domain"/>
    <property type="match status" value="1"/>
</dbReference>
<dbReference type="InParanoid" id="F6PPL9"/>
<dbReference type="GO" id="GO:0004637">
    <property type="term" value="F:phosphoribosylamine-glycine ligase activity"/>
    <property type="evidence" value="ECO:0000318"/>
    <property type="project" value="GO_Central"/>
</dbReference>
<dbReference type="GO" id="GO:0006164">
    <property type="term" value="P:purine nucleotide biosynthetic process"/>
    <property type="evidence" value="ECO:0007669"/>
    <property type="project" value="UniProtKB-KW"/>
</dbReference>
<dbReference type="HOGENOM" id="CLU_027420_1_0_1"/>
<evidence type="ECO:0000313" key="12">
    <source>
        <dbReference type="Proteomes" id="UP000002280"/>
    </source>
</evidence>
<keyword evidence="4" id="KW-0479">Metal-binding</keyword>
<accession>F6PPL9</accession>
<dbReference type="STRING" id="13616.ENSMODP00000034879"/>
<proteinExistence type="predicted"/>
<dbReference type="GO" id="GO:0046872">
    <property type="term" value="F:metal ion binding"/>
    <property type="evidence" value="ECO:0007669"/>
    <property type="project" value="UniProtKB-KW"/>
</dbReference>
<evidence type="ECO:0000313" key="11">
    <source>
        <dbReference type="Ensembl" id="ENSMODP00000034879.2"/>
    </source>
</evidence>
<dbReference type="SUPFAM" id="SSF56059">
    <property type="entry name" value="Glutathione synthetase ATP-binding domain-like"/>
    <property type="match status" value="1"/>
</dbReference>
<dbReference type="EC" id="6.3.4.13" evidence="2"/>
<dbReference type="GO" id="GO:0005524">
    <property type="term" value="F:ATP binding"/>
    <property type="evidence" value="ECO:0007669"/>
    <property type="project" value="UniProtKB-UniRule"/>
</dbReference>
<evidence type="ECO:0000256" key="1">
    <source>
        <dbReference type="ARBA" id="ARBA00005174"/>
    </source>
</evidence>
<dbReference type="InterPro" id="IPR020561">
    <property type="entry name" value="PRibGlycinamid_synth_ATP-grasp"/>
</dbReference>
<keyword evidence="5 9" id="KW-0547">Nucleotide-binding</keyword>
<dbReference type="InterPro" id="IPR016185">
    <property type="entry name" value="PreATP-grasp_dom_sf"/>
</dbReference>
<dbReference type="Pfam" id="PF01071">
    <property type="entry name" value="GARS_A"/>
    <property type="match status" value="1"/>
</dbReference>
<keyword evidence="7 9" id="KW-0067">ATP-binding</keyword>
<evidence type="ECO:0000256" key="3">
    <source>
        <dbReference type="ARBA" id="ARBA00022598"/>
    </source>
</evidence>
<evidence type="ECO:0000256" key="9">
    <source>
        <dbReference type="PROSITE-ProRule" id="PRU00409"/>
    </source>
</evidence>
<dbReference type="InterPro" id="IPR020562">
    <property type="entry name" value="PRibGlycinamide_synth_N"/>
</dbReference>